<keyword evidence="2 6" id="KW-0479">Metal-binding</keyword>
<dbReference type="EMBL" id="JAGQLH010000029">
    <property type="protein sequence ID" value="MCA9385598.1"/>
    <property type="molecule type" value="Genomic_DNA"/>
</dbReference>
<dbReference type="AlphaFoldDB" id="A0A955L7U1"/>
<dbReference type="GO" id="GO:0005737">
    <property type="term" value="C:cytoplasm"/>
    <property type="evidence" value="ECO:0007669"/>
    <property type="project" value="TreeGrafter"/>
</dbReference>
<feature type="binding site" evidence="6">
    <location>
        <position position="93"/>
    </location>
    <ligand>
        <name>Zn(2+)</name>
        <dbReference type="ChEBI" id="CHEBI:29105"/>
    </ligand>
</feature>
<dbReference type="InterPro" id="IPR011057">
    <property type="entry name" value="Mss4-like_sf"/>
</dbReference>
<comment type="caution">
    <text evidence="8">The sequence shown here is derived from an EMBL/GenBank/DDBJ whole genome shotgun (WGS) entry which is preliminary data.</text>
</comment>
<dbReference type="PROSITE" id="PS51790">
    <property type="entry name" value="MSRB"/>
    <property type="match status" value="1"/>
</dbReference>
<reference evidence="8" key="2">
    <citation type="journal article" date="2021" name="Microbiome">
        <title>Successional dynamics and alternative stable states in a saline activated sludge microbial community over 9 years.</title>
        <authorList>
            <person name="Wang Y."/>
            <person name="Ye J."/>
            <person name="Ju F."/>
            <person name="Liu L."/>
            <person name="Boyd J.A."/>
            <person name="Deng Y."/>
            <person name="Parks D.H."/>
            <person name="Jiang X."/>
            <person name="Yin X."/>
            <person name="Woodcroft B.J."/>
            <person name="Tyson G.W."/>
            <person name="Hugenholtz P."/>
            <person name="Polz M.F."/>
            <person name="Zhang T."/>
        </authorList>
    </citation>
    <scope>NUCLEOTIDE SEQUENCE</scope>
    <source>
        <strain evidence="8">HKST-UBA11</strain>
    </source>
</reference>
<comment type="cofactor">
    <cofactor evidence="6">
        <name>Zn(2+)</name>
        <dbReference type="ChEBI" id="CHEBI:29105"/>
    </cofactor>
    <text evidence="6">Binds 1 zinc ion per subunit. The zinc ion is important for the structural integrity of the protein.</text>
</comment>
<evidence type="ECO:0000256" key="3">
    <source>
        <dbReference type="ARBA" id="ARBA00022833"/>
    </source>
</evidence>
<organism evidence="8 9">
    <name type="scientific">Candidatus Dojkabacteria bacterium</name>
    <dbReference type="NCBI Taxonomy" id="2099670"/>
    <lineage>
        <taxon>Bacteria</taxon>
        <taxon>Candidatus Dojkabacteria</taxon>
    </lineage>
</organism>
<dbReference type="GO" id="GO:0008270">
    <property type="term" value="F:zinc ion binding"/>
    <property type="evidence" value="ECO:0007669"/>
    <property type="project" value="UniProtKB-UniRule"/>
</dbReference>
<protein>
    <recommendedName>
        <fullName evidence="6">Peptide methionine sulfoxide reductase MsrB</fullName>
        <ecNumber evidence="6">1.8.4.12</ecNumber>
    </recommendedName>
    <alternativeName>
        <fullName evidence="6">Peptide-methionine (R)-S-oxide reductase</fullName>
    </alternativeName>
</protein>
<proteinExistence type="inferred from homology"/>
<feature type="binding site" evidence="6">
    <location>
        <position position="96"/>
    </location>
    <ligand>
        <name>Zn(2+)</name>
        <dbReference type="ChEBI" id="CHEBI:29105"/>
    </ligand>
</feature>
<feature type="active site" description="Nucleophile" evidence="6">
    <location>
        <position position="116"/>
    </location>
</feature>
<evidence type="ECO:0000313" key="8">
    <source>
        <dbReference type="EMBL" id="MCA9385598.1"/>
    </source>
</evidence>
<dbReference type="InterPro" id="IPR028427">
    <property type="entry name" value="Met_Sox_Rdtase_MsrB"/>
</dbReference>
<keyword evidence="4 6" id="KW-0560">Oxidoreductase</keyword>
<feature type="binding site" evidence="6">
    <location>
        <position position="44"/>
    </location>
    <ligand>
        <name>Zn(2+)</name>
        <dbReference type="ChEBI" id="CHEBI:29105"/>
    </ligand>
</feature>
<comment type="catalytic activity">
    <reaction evidence="5 6">
        <text>L-methionyl-[protein] + [thioredoxin]-disulfide + H2O = L-methionyl-(R)-S-oxide-[protein] + [thioredoxin]-dithiol</text>
        <dbReference type="Rhea" id="RHEA:24164"/>
        <dbReference type="Rhea" id="RHEA-COMP:10698"/>
        <dbReference type="Rhea" id="RHEA-COMP:10700"/>
        <dbReference type="Rhea" id="RHEA-COMP:12313"/>
        <dbReference type="Rhea" id="RHEA-COMP:12314"/>
        <dbReference type="ChEBI" id="CHEBI:15377"/>
        <dbReference type="ChEBI" id="CHEBI:16044"/>
        <dbReference type="ChEBI" id="CHEBI:29950"/>
        <dbReference type="ChEBI" id="CHEBI:45764"/>
        <dbReference type="ChEBI" id="CHEBI:50058"/>
        <dbReference type="EC" id="1.8.4.12"/>
    </reaction>
</comment>
<evidence type="ECO:0000256" key="1">
    <source>
        <dbReference type="ARBA" id="ARBA00007174"/>
    </source>
</evidence>
<evidence type="ECO:0000313" key="9">
    <source>
        <dbReference type="Proteomes" id="UP000754563"/>
    </source>
</evidence>
<gene>
    <name evidence="6 8" type="primary">msrB</name>
    <name evidence="8" type="ORF">KC717_03035</name>
</gene>
<dbReference type="PANTHER" id="PTHR10173">
    <property type="entry name" value="METHIONINE SULFOXIDE REDUCTASE"/>
    <property type="match status" value="1"/>
</dbReference>
<dbReference type="PANTHER" id="PTHR10173:SF52">
    <property type="entry name" value="METHIONINE-R-SULFOXIDE REDUCTASE B1"/>
    <property type="match status" value="1"/>
</dbReference>
<dbReference type="EC" id="1.8.4.12" evidence="6"/>
<evidence type="ECO:0000256" key="6">
    <source>
        <dbReference type="HAMAP-Rule" id="MF_01400"/>
    </source>
</evidence>
<dbReference type="Proteomes" id="UP000754563">
    <property type="component" value="Unassembled WGS sequence"/>
</dbReference>
<dbReference type="Pfam" id="PF01641">
    <property type="entry name" value="SelR"/>
    <property type="match status" value="1"/>
</dbReference>
<dbReference type="SUPFAM" id="SSF51316">
    <property type="entry name" value="Mss4-like"/>
    <property type="match status" value="1"/>
</dbReference>
<dbReference type="GO" id="GO:0033743">
    <property type="term" value="F:peptide-methionine (R)-S-oxide reductase activity"/>
    <property type="evidence" value="ECO:0007669"/>
    <property type="project" value="UniProtKB-UniRule"/>
</dbReference>
<dbReference type="HAMAP" id="MF_01400">
    <property type="entry name" value="MsrB"/>
    <property type="match status" value="1"/>
</dbReference>
<accession>A0A955L7U1</accession>
<feature type="binding site" evidence="6">
    <location>
        <position position="47"/>
    </location>
    <ligand>
        <name>Zn(2+)</name>
        <dbReference type="ChEBI" id="CHEBI:29105"/>
    </ligand>
</feature>
<dbReference type="FunFam" id="2.170.150.20:FF:000001">
    <property type="entry name" value="Peptide methionine sulfoxide reductase MsrB"/>
    <property type="match status" value="1"/>
</dbReference>
<dbReference type="InterPro" id="IPR002579">
    <property type="entry name" value="Met_Sox_Rdtase_MsrB_dom"/>
</dbReference>
<name>A0A955L7U1_9BACT</name>
<evidence type="ECO:0000259" key="7">
    <source>
        <dbReference type="PROSITE" id="PS51790"/>
    </source>
</evidence>
<evidence type="ECO:0000256" key="4">
    <source>
        <dbReference type="ARBA" id="ARBA00023002"/>
    </source>
</evidence>
<sequence length="129" mass="14233">MPKEKEDLKSKLTDQQYKVTQMSETEAPFSGEYYDHHEDGSYHCIVCGDHLFSSDTKYNSGSGWPSFYKAVSEGAIKLQEDSSHGMVRTEAICSNCGAHLGHVFGDGPKPTGKRYCINSAALSFTKSPK</sequence>
<keyword evidence="3 6" id="KW-0862">Zinc</keyword>
<dbReference type="GO" id="GO:0006979">
    <property type="term" value="P:response to oxidative stress"/>
    <property type="evidence" value="ECO:0007669"/>
    <property type="project" value="InterPro"/>
</dbReference>
<feature type="domain" description="MsrB" evidence="7">
    <location>
        <begin position="5"/>
        <end position="127"/>
    </location>
</feature>
<dbReference type="GO" id="GO:0030091">
    <property type="term" value="P:protein repair"/>
    <property type="evidence" value="ECO:0007669"/>
    <property type="project" value="InterPro"/>
</dbReference>
<evidence type="ECO:0000256" key="5">
    <source>
        <dbReference type="ARBA" id="ARBA00048488"/>
    </source>
</evidence>
<evidence type="ECO:0000256" key="2">
    <source>
        <dbReference type="ARBA" id="ARBA00022723"/>
    </source>
</evidence>
<comment type="similarity">
    <text evidence="1 6">Belongs to the MsrB Met sulfoxide reductase family.</text>
</comment>
<reference evidence="8" key="1">
    <citation type="submission" date="2020-04" db="EMBL/GenBank/DDBJ databases">
        <authorList>
            <person name="Zhang T."/>
        </authorList>
    </citation>
    <scope>NUCLEOTIDE SEQUENCE</scope>
    <source>
        <strain evidence="8">HKST-UBA11</strain>
    </source>
</reference>
<dbReference type="Gene3D" id="2.170.150.20">
    <property type="entry name" value="Peptide methionine sulfoxide reductase"/>
    <property type="match status" value="1"/>
</dbReference>
<dbReference type="NCBIfam" id="TIGR00357">
    <property type="entry name" value="peptide-methionine (R)-S-oxide reductase MsrB"/>
    <property type="match status" value="1"/>
</dbReference>